<feature type="compositionally biased region" description="Pro residues" evidence="1">
    <location>
        <begin position="24"/>
        <end position="33"/>
    </location>
</feature>
<protein>
    <submittedName>
        <fullName evidence="2">Uncharacterized protein</fullName>
    </submittedName>
</protein>
<feature type="region of interest" description="Disordered" evidence="1">
    <location>
        <begin position="1"/>
        <end position="74"/>
    </location>
</feature>
<accession>A0A1E7FNG3</accession>
<dbReference type="KEGG" id="fcy:FRACYDRAFT_235380"/>
<evidence type="ECO:0000313" key="2">
    <source>
        <dbReference type="EMBL" id="OEU19333.1"/>
    </source>
</evidence>
<evidence type="ECO:0000256" key="1">
    <source>
        <dbReference type="SAM" id="MobiDB-lite"/>
    </source>
</evidence>
<feature type="compositionally biased region" description="Basic and acidic residues" evidence="1">
    <location>
        <begin position="58"/>
        <end position="70"/>
    </location>
</feature>
<sequence>MMNIDTSTSTFKNKDAVVVQHINHPPPPPPPPILARQQSDESYTPLPLSLSLSQPVDVAKKKQGQEEDLPRTTPATIANAYSKISLDCRSRAQTSCIRKSSRD</sequence>
<dbReference type="EMBL" id="KV784355">
    <property type="protein sequence ID" value="OEU19333.1"/>
    <property type="molecule type" value="Genomic_DNA"/>
</dbReference>
<dbReference type="InParanoid" id="A0A1E7FNG3"/>
<evidence type="ECO:0000313" key="3">
    <source>
        <dbReference type="Proteomes" id="UP000095751"/>
    </source>
</evidence>
<reference evidence="2 3" key="1">
    <citation type="submission" date="2016-09" db="EMBL/GenBank/DDBJ databases">
        <title>Extensive genetic diversity and differential bi-allelic expression allows diatom success in the polar Southern Ocean.</title>
        <authorList>
            <consortium name="DOE Joint Genome Institute"/>
            <person name="Mock T."/>
            <person name="Otillar R.P."/>
            <person name="Strauss J."/>
            <person name="Dupont C."/>
            <person name="Frickenhaus S."/>
            <person name="Maumus F."/>
            <person name="Mcmullan M."/>
            <person name="Sanges R."/>
            <person name="Schmutz J."/>
            <person name="Toseland A."/>
            <person name="Valas R."/>
            <person name="Veluchamy A."/>
            <person name="Ward B.J."/>
            <person name="Allen A."/>
            <person name="Barry K."/>
            <person name="Falciatore A."/>
            <person name="Ferrante M."/>
            <person name="Fortunato A.E."/>
            <person name="Gloeckner G."/>
            <person name="Gruber A."/>
            <person name="Hipkin R."/>
            <person name="Janech M."/>
            <person name="Kroth P."/>
            <person name="Leese F."/>
            <person name="Lindquist E."/>
            <person name="Lyon B.R."/>
            <person name="Martin J."/>
            <person name="Mayer C."/>
            <person name="Parker M."/>
            <person name="Quesneville H."/>
            <person name="Raymond J."/>
            <person name="Uhlig C."/>
            <person name="Valentin K.U."/>
            <person name="Worden A.Z."/>
            <person name="Armbrust E.V."/>
            <person name="Bowler C."/>
            <person name="Green B."/>
            <person name="Moulton V."/>
            <person name="Van Oosterhout C."/>
            <person name="Grigoriev I."/>
        </authorList>
    </citation>
    <scope>NUCLEOTIDE SEQUENCE [LARGE SCALE GENOMIC DNA]</scope>
    <source>
        <strain evidence="2 3">CCMP1102</strain>
    </source>
</reference>
<dbReference type="AlphaFoldDB" id="A0A1E7FNG3"/>
<dbReference type="Proteomes" id="UP000095751">
    <property type="component" value="Unassembled WGS sequence"/>
</dbReference>
<gene>
    <name evidence="2" type="ORF">FRACYDRAFT_235380</name>
</gene>
<proteinExistence type="predicted"/>
<name>A0A1E7FNG3_9STRA</name>
<keyword evidence="3" id="KW-1185">Reference proteome</keyword>
<feature type="compositionally biased region" description="Low complexity" evidence="1">
    <location>
        <begin position="45"/>
        <end position="55"/>
    </location>
</feature>
<organism evidence="2 3">
    <name type="scientific">Fragilariopsis cylindrus CCMP1102</name>
    <dbReference type="NCBI Taxonomy" id="635003"/>
    <lineage>
        <taxon>Eukaryota</taxon>
        <taxon>Sar</taxon>
        <taxon>Stramenopiles</taxon>
        <taxon>Ochrophyta</taxon>
        <taxon>Bacillariophyta</taxon>
        <taxon>Bacillariophyceae</taxon>
        <taxon>Bacillariophycidae</taxon>
        <taxon>Bacillariales</taxon>
        <taxon>Bacillariaceae</taxon>
        <taxon>Fragilariopsis</taxon>
    </lineage>
</organism>
<feature type="compositionally biased region" description="Polar residues" evidence="1">
    <location>
        <begin position="1"/>
        <end position="11"/>
    </location>
</feature>